<dbReference type="RefSeq" id="YP_009997114.1">
    <property type="nucleotide sequence ID" value="NC_052968.1"/>
</dbReference>
<keyword evidence="2" id="KW-1185">Reference proteome</keyword>
<dbReference type="Proteomes" id="UP000225878">
    <property type="component" value="Segment"/>
</dbReference>
<dbReference type="EMBL" id="KY249644">
    <property type="protein sequence ID" value="ARB05708.1"/>
    <property type="molecule type" value="Genomic_DNA"/>
</dbReference>
<protein>
    <submittedName>
        <fullName evidence="1">Tail assembly structural protein</fullName>
    </submittedName>
</protein>
<name>A0A1V0DX21_9CAUD</name>
<organism evidence="1">
    <name type="scientific">Synechococcus virus S-ESS1</name>
    <dbReference type="NCBI Taxonomy" id="1964565"/>
    <lineage>
        <taxon>Viruses</taxon>
        <taxon>Duplodnaviria</taxon>
        <taxon>Heunggongvirae</taxon>
        <taxon>Uroviricota</taxon>
        <taxon>Caudoviricetes</taxon>
        <taxon>Casjensviridae</taxon>
        <taxon>Sessunavirus</taxon>
        <taxon>Sessunavirus SESS1</taxon>
    </lineage>
</organism>
<evidence type="ECO:0000313" key="2">
    <source>
        <dbReference type="Proteomes" id="UP000225878"/>
    </source>
</evidence>
<accession>A0A1V0DX21</accession>
<proteinExistence type="predicted"/>
<dbReference type="KEGG" id="vg:62679259"/>
<evidence type="ECO:0000313" key="1">
    <source>
        <dbReference type="EMBL" id="ARB05708.1"/>
    </source>
</evidence>
<dbReference type="GeneID" id="62679259"/>
<reference evidence="1" key="1">
    <citation type="submission" date="2016-11" db="EMBL/GenBank/DDBJ databases">
        <title>The complete genome sequence of Cyanosiphovirus S-ESS1.</title>
        <authorList>
            <person name="Han Y."/>
        </authorList>
    </citation>
    <scope>NUCLEOTIDE SEQUENCE [LARGE SCALE GENOMIC DNA]</scope>
</reference>
<sequence length="122" mass="13581">MNGGVISETRNYYGIRNPILAKIVADRDVLAAGYPVFVCQAKVDRTFWRVRPGDVVTLSWPEEGLVNAVMRVMGVDYGSPQDRTITLDLSEDIFAMEQTAYANSQQGLLETDRVEAPPSTER</sequence>